<reference evidence="2" key="1">
    <citation type="journal article" date="2019" name="Int. J. Syst. Evol. Microbiol.">
        <title>The Global Catalogue of Microorganisms (GCM) 10K type strain sequencing project: providing services to taxonomists for standard genome sequencing and annotation.</title>
        <authorList>
            <consortium name="The Broad Institute Genomics Platform"/>
            <consortium name="The Broad Institute Genome Sequencing Center for Infectious Disease"/>
            <person name="Wu L."/>
            <person name="Ma J."/>
        </authorList>
    </citation>
    <scope>NUCLEOTIDE SEQUENCE [LARGE SCALE GENOMIC DNA]</scope>
    <source>
        <strain evidence="2">CCUG 54781</strain>
    </source>
</reference>
<dbReference type="RefSeq" id="WP_378182896.1">
    <property type="nucleotide sequence ID" value="NZ_JBHTCR010000012.1"/>
</dbReference>
<name>A0ABW2M4G3_9FLAO</name>
<protein>
    <recommendedName>
        <fullName evidence="3">Type II toxin-antitoxin system RelE/ParE family toxin</fullName>
    </recommendedName>
</protein>
<evidence type="ECO:0000313" key="2">
    <source>
        <dbReference type="Proteomes" id="UP001596550"/>
    </source>
</evidence>
<dbReference type="EMBL" id="JBHTCR010000012">
    <property type="protein sequence ID" value="MFC7348695.1"/>
    <property type="molecule type" value="Genomic_DNA"/>
</dbReference>
<keyword evidence="2" id="KW-1185">Reference proteome</keyword>
<dbReference type="Proteomes" id="UP001596550">
    <property type="component" value="Unassembled WGS sequence"/>
</dbReference>
<gene>
    <name evidence="1" type="ORF">ACFQO9_18405</name>
</gene>
<evidence type="ECO:0000313" key="1">
    <source>
        <dbReference type="EMBL" id="MFC7348695.1"/>
    </source>
</evidence>
<sequence length="100" mass="12225">MRVIFTKVAERTYEDVLWFLSEVWIQKEINVFIRDIESIVNQLIAGKYFMFQKSINSTRSVLIGKRHIRMYFRKEHENQIKVLLFFDMRQNPEKIIDLLK</sequence>
<organism evidence="1 2">
    <name type="scientific">Chryseobacterium zhengzhouense</name>
    <dbReference type="NCBI Taxonomy" id="1636086"/>
    <lineage>
        <taxon>Bacteria</taxon>
        <taxon>Pseudomonadati</taxon>
        <taxon>Bacteroidota</taxon>
        <taxon>Flavobacteriia</taxon>
        <taxon>Flavobacteriales</taxon>
        <taxon>Weeksellaceae</taxon>
        <taxon>Chryseobacterium group</taxon>
        <taxon>Chryseobacterium</taxon>
    </lineage>
</organism>
<comment type="caution">
    <text evidence="1">The sequence shown here is derived from an EMBL/GenBank/DDBJ whole genome shotgun (WGS) entry which is preliminary data.</text>
</comment>
<evidence type="ECO:0008006" key="3">
    <source>
        <dbReference type="Google" id="ProtNLM"/>
    </source>
</evidence>
<accession>A0ABW2M4G3</accession>
<proteinExistence type="predicted"/>